<dbReference type="Pfam" id="PF22506">
    <property type="entry name" value="Cj1289-like_C"/>
    <property type="match status" value="1"/>
</dbReference>
<dbReference type="KEGG" id="smax:FJR03_10820"/>
<keyword evidence="3" id="KW-0413">Isomerase</keyword>
<keyword evidence="4" id="KW-1185">Reference proteome</keyword>
<dbReference type="GO" id="GO:0003755">
    <property type="term" value="F:peptidyl-prolyl cis-trans isomerase activity"/>
    <property type="evidence" value="ECO:0007669"/>
    <property type="project" value="InterPro"/>
</dbReference>
<dbReference type="Gene3D" id="3.10.50.40">
    <property type="match status" value="1"/>
</dbReference>
<dbReference type="InterPro" id="IPR046357">
    <property type="entry name" value="PPIase_dom_sf"/>
</dbReference>
<keyword evidence="1" id="KW-0732">Signal</keyword>
<organism evidence="3 4">
    <name type="scientific">Sulfurimonas marina</name>
    <dbReference type="NCBI Taxonomy" id="2590551"/>
    <lineage>
        <taxon>Bacteria</taxon>
        <taxon>Pseudomonadati</taxon>
        <taxon>Campylobacterota</taxon>
        <taxon>Epsilonproteobacteria</taxon>
        <taxon>Campylobacterales</taxon>
        <taxon>Sulfurimonadaceae</taxon>
        <taxon>Sulfurimonas</taxon>
    </lineage>
</organism>
<feature type="domain" description="Cj1289-like C-terminal" evidence="2">
    <location>
        <begin position="136"/>
        <end position="229"/>
    </location>
</feature>
<dbReference type="Proteomes" id="UP000593910">
    <property type="component" value="Chromosome"/>
</dbReference>
<evidence type="ECO:0000313" key="3">
    <source>
        <dbReference type="EMBL" id="QOP42201.1"/>
    </source>
</evidence>
<dbReference type="InterPro" id="IPR055131">
    <property type="entry name" value="Cj1289-like_C"/>
</dbReference>
<dbReference type="PANTHER" id="PTHR47637">
    <property type="entry name" value="CHAPERONE SURA"/>
    <property type="match status" value="1"/>
</dbReference>
<dbReference type="EMBL" id="CP041165">
    <property type="protein sequence ID" value="QOP42201.1"/>
    <property type="molecule type" value="Genomic_DNA"/>
</dbReference>
<sequence>MRKILFILLFASFIEAKVYDGVAVVVKNEAITLEDIKKEMKTSHTDVKQATDVLIRQKLEAAEIEERKIVVSSSEVYDDIKQMASRNNMSISDFYNAVREANGLSSTELKEKVKQKLLSQKLYSAIAYASMDEPSDEEINEYYELHKEEFSHPASFTVVIYDAQSKELLQEKVDNPMFYSPEIATNEQVLPYERISPELSSLLSRTPLHTFTPVVPNGKGGFMSFYIKSVESAKTAGIASVKNQIINAIMAGKREVVLNDYFARLRDNADINIIRMPDDQ</sequence>
<protein>
    <submittedName>
        <fullName evidence="3">Peptidyl-prolyl cis-trans isomerase</fullName>
    </submittedName>
</protein>
<name>A0A7M1AXK8_9BACT</name>
<dbReference type="InterPro" id="IPR027304">
    <property type="entry name" value="Trigger_fact/SurA_dom_sf"/>
</dbReference>
<evidence type="ECO:0000259" key="2">
    <source>
        <dbReference type="Pfam" id="PF22506"/>
    </source>
</evidence>
<dbReference type="AlphaFoldDB" id="A0A7M1AXK8"/>
<evidence type="ECO:0000313" key="4">
    <source>
        <dbReference type="Proteomes" id="UP000593910"/>
    </source>
</evidence>
<evidence type="ECO:0000256" key="1">
    <source>
        <dbReference type="ARBA" id="ARBA00022729"/>
    </source>
</evidence>
<reference evidence="3 4" key="1">
    <citation type="submission" date="2019-06" db="EMBL/GenBank/DDBJ databases">
        <title>Sulfurimonas gotlandica sp. nov., a chemoautotrophic and psychrotolerant epsilonproteobacterium isolated from a pelagic redoxcline, and an emended description of the genus Sulfurimonas.</title>
        <authorList>
            <person name="Wang S."/>
            <person name="Jiang L."/>
            <person name="Shao Z."/>
        </authorList>
    </citation>
    <scope>NUCLEOTIDE SEQUENCE [LARGE SCALE GENOMIC DNA]</scope>
    <source>
        <strain evidence="3 4">B2</strain>
    </source>
</reference>
<proteinExistence type="predicted"/>
<dbReference type="InterPro" id="IPR050280">
    <property type="entry name" value="OMP_Chaperone_SurA"/>
</dbReference>
<gene>
    <name evidence="3" type="ORF">FJR03_10820</name>
</gene>
<dbReference type="SUPFAM" id="SSF109998">
    <property type="entry name" value="Triger factor/SurA peptide-binding domain-like"/>
    <property type="match status" value="1"/>
</dbReference>
<accession>A0A7M1AXK8</accession>
<dbReference type="RefSeq" id="WP_193113521.1">
    <property type="nucleotide sequence ID" value="NZ_CP041165.1"/>
</dbReference>
<dbReference type="Gene3D" id="1.10.4030.10">
    <property type="entry name" value="Porin chaperone SurA, peptide-binding domain"/>
    <property type="match status" value="1"/>
</dbReference>
<dbReference type="PANTHER" id="PTHR47637:SF1">
    <property type="entry name" value="CHAPERONE SURA"/>
    <property type="match status" value="1"/>
</dbReference>